<dbReference type="AlphaFoldDB" id="A0A3A8KIZ7"/>
<keyword evidence="1" id="KW-0472">Membrane</keyword>
<dbReference type="OrthoDB" id="5523001at2"/>
<evidence type="ECO:0000313" key="3">
    <source>
        <dbReference type="Proteomes" id="UP000268313"/>
    </source>
</evidence>
<proteinExistence type="predicted"/>
<keyword evidence="1" id="KW-0812">Transmembrane</keyword>
<organism evidence="2 3">
    <name type="scientific">Corallococcus carmarthensis</name>
    <dbReference type="NCBI Taxonomy" id="2316728"/>
    <lineage>
        <taxon>Bacteria</taxon>
        <taxon>Pseudomonadati</taxon>
        <taxon>Myxococcota</taxon>
        <taxon>Myxococcia</taxon>
        <taxon>Myxococcales</taxon>
        <taxon>Cystobacterineae</taxon>
        <taxon>Myxococcaceae</taxon>
        <taxon>Corallococcus</taxon>
    </lineage>
</organism>
<accession>A0A3A8KIZ7</accession>
<gene>
    <name evidence="2" type="ORF">D7X32_00485</name>
</gene>
<keyword evidence="3" id="KW-1185">Reference proteome</keyword>
<feature type="transmembrane region" description="Helical" evidence="1">
    <location>
        <begin position="7"/>
        <end position="27"/>
    </location>
</feature>
<name>A0A3A8KIZ7_9BACT</name>
<evidence type="ECO:0000256" key="1">
    <source>
        <dbReference type="SAM" id="Phobius"/>
    </source>
</evidence>
<protein>
    <submittedName>
        <fullName evidence="2">Uncharacterized protein</fullName>
    </submittedName>
</protein>
<dbReference type="EMBL" id="RAWE01000001">
    <property type="protein sequence ID" value="RKH07910.1"/>
    <property type="molecule type" value="Genomic_DNA"/>
</dbReference>
<keyword evidence="1" id="KW-1133">Transmembrane helix</keyword>
<evidence type="ECO:0000313" key="2">
    <source>
        <dbReference type="EMBL" id="RKH07910.1"/>
    </source>
</evidence>
<dbReference type="RefSeq" id="WP_120600499.1">
    <property type="nucleotide sequence ID" value="NZ_JABFJX010000002.1"/>
</dbReference>
<feature type="transmembrane region" description="Helical" evidence="1">
    <location>
        <begin position="47"/>
        <end position="68"/>
    </location>
</feature>
<comment type="caution">
    <text evidence="2">The sequence shown here is derived from an EMBL/GenBank/DDBJ whole genome shotgun (WGS) entry which is preliminary data.</text>
</comment>
<sequence length="83" mass="8847">MGRYRRAFWVGIAAVIVGLSTFSWYAIPVPTTGGGSRSRRLELSYPTFGFFCWMGSLVVVPASASILARRDAEAKAAAASAST</sequence>
<reference evidence="3" key="1">
    <citation type="submission" date="2018-09" db="EMBL/GenBank/DDBJ databases">
        <authorList>
            <person name="Livingstone P.G."/>
            <person name="Whitworth D.E."/>
        </authorList>
    </citation>
    <scope>NUCLEOTIDE SEQUENCE [LARGE SCALE GENOMIC DNA]</scope>
    <source>
        <strain evidence="3">CA043D</strain>
    </source>
</reference>
<dbReference type="Proteomes" id="UP000268313">
    <property type="component" value="Unassembled WGS sequence"/>
</dbReference>